<dbReference type="InterPro" id="IPR007889">
    <property type="entry name" value="HTH_Psq"/>
</dbReference>
<dbReference type="Proteomes" id="UP000605148">
    <property type="component" value="Unassembled WGS sequence"/>
</dbReference>
<proteinExistence type="predicted"/>
<organism evidence="2 3">
    <name type="scientific">Roseibium aquae</name>
    <dbReference type="NCBI Taxonomy" id="1323746"/>
    <lineage>
        <taxon>Bacteria</taxon>
        <taxon>Pseudomonadati</taxon>
        <taxon>Pseudomonadota</taxon>
        <taxon>Alphaproteobacteria</taxon>
        <taxon>Hyphomicrobiales</taxon>
        <taxon>Stappiaceae</taxon>
        <taxon>Roseibium</taxon>
    </lineage>
</organism>
<comment type="caution">
    <text evidence="2">The sequence shown here is derived from an EMBL/GenBank/DDBJ whole genome shotgun (WGS) entry which is preliminary data.</text>
</comment>
<sequence>MSPPSAPFAPPAHIAPYVEVLGEALAIRFFLAFGGSELYLPRRPDRSMVVELTGPDKAAMLAEHLGPGIVRVPIPKPWLAAVLEREGKSKAAIARLLHVDQTTVRRWAARARDRTQLSLFDT</sequence>
<reference evidence="2" key="2">
    <citation type="submission" date="2020-09" db="EMBL/GenBank/DDBJ databases">
        <authorList>
            <person name="Sun Q."/>
            <person name="Zhou Y."/>
        </authorList>
    </citation>
    <scope>NUCLEOTIDE SEQUENCE</scope>
    <source>
        <strain evidence="2">CGMCC 1.12426</strain>
    </source>
</reference>
<gene>
    <name evidence="2" type="ORF">GCM10011316_29140</name>
</gene>
<dbReference type="OrthoDB" id="7860387at2"/>
<name>A0A916TLE1_9HYPH</name>
<evidence type="ECO:0000313" key="2">
    <source>
        <dbReference type="EMBL" id="GGB55244.1"/>
    </source>
</evidence>
<evidence type="ECO:0000313" key="3">
    <source>
        <dbReference type="Proteomes" id="UP000605148"/>
    </source>
</evidence>
<feature type="domain" description="HTH psq-type" evidence="1">
    <location>
        <begin position="86"/>
        <end position="110"/>
    </location>
</feature>
<dbReference type="AlphaFoldDB" id="A0A916TLE1"/>
<dbReference type="GO" id="GO:0003677">
    <property type="term" value="F:DNA binding"/>
    <property type="evidence" value="ECO:0007669"/>
    <property type="project" value="InterPro"/>
</dbReference>
<evidence type="ECO:0000259" key="1">
    <source>
        <dbReference type="Pfam" id="PF04218"/>
    </source>
</evidence>
<reference evidence="2" key="1">
    <citation type="journal article" date="2014" name="Int. J. Syst. Evol. Microbiol.">
        <title>Complete genome sequence of Corynebacterium casei LMG S-19264T (=DSM 44701T), isolated from a smear-ripened cheese.</title>
        <authorList>
            <consortium name="US DOE Joint Genome Institute (JGI-PGF)"/>
            <person name="Walter F."/>
            <person name="Albersmeier A."/>
            <person name="Kalinowski J."/>
            <person name="Ruckert C."/>
        </authorList>
    </citation>
    <scope>NUCLEOTIDE SEQUENCE</scope>
    <source>
        <strain evidence="2">CGMCC 1.12426</strain>
    </source>
</reference>
<dbReference type="EMBL" id="BMFA01000008">
    <property type="protein sequence ID" value="GGB55244.1"/>
    <property type="molecule type" value="Genomic_DNA"/>
</dbReference>
<accession>A0A916TLE1</accession>
<keyword evidence="3" id="KW-1185">Reference proteome</keyword>
<dbReference type="RefSeq" id="WP_150497748.1">
    <property type="nucleotide sequence ID" value="NZ_BMFA01000008.1"/>
</dbReference>
<protein>
    <recommendedName>
        <fullName evidence="1">HTH psq-type domain-containing protein</fullName>
    </recommendedName>
</protein>
<dbReference type="Pfam" id="PF04218">
    <property type="entry name" value="CENP-B_N"/>
    <property type="match status" value="1"/>
</dbReference>